<dbReference type="InterPro" id="IPR039076">
    <property type="entry name" value="DivIC"/>
</dbReference>
<evidence type="ECO:0000313" key="3">
    <source>
        <dbReference type="Proteomes" id="UP000273244"/>
    </source>
</evidence>
<dbReference type="Proteomes" id="UP000273244">
    <property type="component" value="Unassembled WGS sequence"/>
</dbReference>
<dbReference type="EMBL" id="RJOG01000028">
    <property type="protein sequence ID" value="RSJ05856.1"/>
    <property type="molecule type" value="Genomic_DNA"/>
</dbReference>
<dbReference type="InterPro" id="IPR007060">
    <property type="entry name" value="FtsL/DivIC"/>
</dbReference>
<keyword evidence="1" id="KW-0175">Coiled coil</keyword>
<sequence length="89" mass="10658">MGLVLILIMLLFILPTFNLAQSYNQLLQRRQQLEDLKTQYQTLSEEKEKETAFATKLKDEDYAAKYMRAKYYYSKNREVVYTIPDLLPR</sequence>
<dbReference type="GO" id="GO:0051301">
    <property type="term" value="P:cell division"/>
    <property type="evidence" value="ECO:0007669"/>
    <property type="project" value="InterPro"/>
</dbReference>
<comment type="caution">
    <text evidence="2">The sequence shown here is derived from an EMBL/GenBank/DDBJ whole genome shotgun (WGS) entry which is preliminary data.</text>
</comment>
<evidence type="ECO:0000256" key="1">
    <source>
        <dbReference type="SAM" id="Coils"/>
    </source>
</evidence>
<feature type="coiled-coil region" evidence="1">
    <location>
        <begin position="23"/>
        <end position="53"/>
    </location>
</feature>
<name>A0A3R9R776_STRMT</name>
<gene>
    <name evidence="2" type="ORF">D8837_07695</name>
</gene>
<dbReference type="PANTHER" id="PTHR40027:SF1">
    <property type="entry name" value="CELL DIVISION PROTEIN DIVIC"/>
    <property type="match status" value="1"/>
</dbReference>
<dbReference type="AlphaFoldDB" id="A0A3R9R776"/>
<accession>A0A3R9R776</accession>
<organism evidence="2 3">
    <name type="scientific">Streptococcus mitis</name>
    <dbReference type="NCBI Taxonomy" id="28037"/>
    <lineage>
        <taxon>Bacteria</taxon>
        <taxon>Bacillati</taxon>
        <taxon>Bacillota</taxon>
        <taxon>Bacilli</taxon>
        <taxon>Lactobacillales</taxon>
        <taxon>Streptococcaceae</taxon>
        <taxon>Streptococcus</taxon>
        <taxon>Streptococcus mitis group</taxon>
    </lineage>
</organism>
<dbReference type="PANTHER" id="PTHR40027">
    <property type="entry name" value="CELL DIVISION PROTEIN DIVIC"/>
    <property type="match status" value="1"/>
</dbReference>
<evidence type="ECO:0000313" key="2">
    <source>
        <dbReference type="EMBL" id="RSJ05856.1"/>
    </source>
</evidence>
<protein>
    <submittedName>
        <fullName evidence="2">Septum formation initiator</fullName>
    </submittedName>
</protein>
<proteinExistence type="predicted"/>
<reference evidence="2 3" key="1">
    <citation type="submission" date="2018-11" db="EMBL/GenBank/DDBJ databases">
        <title>Species Designations Belie Phenotypic and Genotypic Heterogeneity in Oral Streptococci.</title>
        <authorList>
            <person name="Velsko I."/>
        </authorList>
    </citation>
    <scope>NUCLEOTIDE SEQUENCE [LARGE SCALE GENOMIC DNA]</scope>
    <source>
        <strain evidence="2 3">BCC07</strain>
    </source>
</reference>
<dbReference type="Pfam" id="PF04977">
    <property type="entry name" value="DivIC"/>
    <property type="match status" value="1"/>
</dbReference>